<protein>
    <recommendedName>
        <fullName evidence="4">Protein kinase domain-containing protein</fullName>
    </recommendedName>
</protein>
<accession>A0AAD3HNU5</accession>
<feature type="compositionally biased region" description="Low complexity" evidence="1">
    <location>
        <begin position="74"/>
        <end position="83"/>
    </location>
</feature>
<gene>
    <name evidence="2" type="ORF">Agub_g10184</name>
</gene>
<name>A0AAD3HNU5_9CHLO</name>
<feature type="compositionally biased region" description="Basic and acidic residues" evidence="1">
    <location>
        <begin position="183"/>
        <end position="198"/>
    </location>
</feature>
<comment type="caution">
    <text evidence="2">The sequence shown here is derived from an EMBL/GenBank/DDBJ whole genome shotgun (WGS) entry which is preliminary data.</text>
</comment>
<dbReference type="AlphaFoldDB" id="A0AAD3HNU5"/>
<feature type="region of interest" description="Disordered" evidence="1">
    <location>
        <begin position="618"/>
        <end position="642"/>
    </location>
</feature>
<evidence type="ECO:0000313" key="2">
    <source>
        <dbReference type="EMBL" id="GFR48304.1"/>
    </source>
</evidence>
<proteinExistence type="predicted"/>
<feature type="region of interest" description="Disordered" evidence="1">
    <location>
        <begin position="332"/>
        <end position="352"/>
    </location>
</feature>
<feature type="region of interest" description="Disordered" evidence="1">
    <location>
        <begin position="29"/>
        <end position="83"/>
    </location>
</feature>
<feature type="region of interest" description="Disordered" evidence="1">
    <location>
        <begin position="167"/>
        <end position="220"/>
    </location>
</feature>
<dbReference type="Proteomes" id="UP001054857">
    <property type="component" value="Unassembled WGS sequence"/>
</dbReference>
<evidence type="ECO:0000256" key="1">
    <source>
        <dbReference type="SAM" id="MobiDB-lite"/>
    </source>
</evidence>
<reference evidence="2 3" key="1">
    <citation type="journal article" date="2021" name="Sci. Rep.">
        <title>Genome sequencing of the multicellular alga Astrephomene provides insights into convergent evolution of germ-soma differentiation.</title>
        <authorList>
            <person name="Yamashita S."/>
            <person name="Yamamoto K."/>
            <person name="Matsuzaki R."/>
            <person name="Suzuki S."/>
            <person name="Yamaguchi H."/>
            <person name="Hirooka S."/>
            <person name="Minakuchi Y."/>
            <person name="Miyagishima S."/>
            <person name="Kawachi M."/>
            <person name="Toyoda A."/>
            <person name="Nozaki H."/>
        </authorList>
    </citation>
    <scope>NUCLEOTIDE SEQUENCE [LARGE SCALE GENOMIC DNA]</scope>
    <source>
        <strain evidence="2 3">NIES-4017</strain>
    </source>
</reference>
<evidence type="ECO:0000313" key="3">
    <source>
        <dbReference type="Proteomes" id="UP001054857"/>
    </source>
</evidence>
<keyword evidence="3" id="KW-1185">Reference proteome</keyword>
<evidence type="ECO:0008006" key="4">
    <source>
        <dbReference type="Google" id="ProtNLM"/>
    </source>
</evidence>
<sequence>MVGVAKRFTLPGIFSCFCASSLDNIDGSSQPISAPQGRRSIHFSNSAGGSFTGGRGRPPSTSTSRAPAQEGQPSSYALGSSTTSSLASAEGRSSIGLARAESMLLFSYFEEEASSDPHLSETALFIESMLSDMRARACAVTTLDTASSLTRKCCDMWSVTSSNNMFSAYEPDEHNTIPTGKRLSLDNSDKGPDEDRHQQPPNPCRQGVKGPLNAAMEPSPNFTVESEPVLASAATRLSAGEVGQDVVAGYGLLGAAASSVLSAGPCIPAFAKGVTADQDAFPAACGSIKPNRGKGLFLLAVYSQLPAAVTGKVQPDEPKTWSAAFPAFRRDTNDDDAASATMTHPHDAQDSYEPCQVGAAESDVGAPQGQSHLPRSLEDVRLESAAPGKPTATVALVDAAEREGASLMKIQQQLLLQPGQLAVLLPCPLQMLADLGDLTSLARPGALGGAWLGTWHGNQVVVKLTSYPSADAATAQLLATTRASGVRHPNLLNVYDTRAALVDEQTAASLDPIQATALRSGWTDRCRPMGRLQRFLALNMPPLQTPGSTTDSAPSLTVFPGDVVSATGSICIVADAAPPSPAQRALSALPLHPGGCVVAAITEYCDMVRTKRGNQPGTHACTSGFTPTRPRHYPDQPAGASVRSSTGRLVTALQPLPTLSNPHASQPQPPCSLHESGYGIGTRCFTYLIFSSLLAPNTFTCMPRRLCCRATSSPYPAAAPHPSSPAAPGCCT</sequence>
<organism evidence="2 3">
    <name type="scientific">Astrephomene gubernaculifera</name>
    <dbReference type="NCBI Taxonomy" id="47775"/>
    <lineage>
        <taxon>Eukaryota</taxon>
        <taxon>Viridiplantae</taxon>
        <taxon>Chlorophyta</taxon>
        <taxon>core chlorophytes</taxon>
        <taxon>Chlorophyceae</taxon>
        <taxon>CS clade</taxon>
        <taxon>Chlamydomonadales</taxon>
        <taxon>Astrephomenaceae</taxon>
        <taxon>Astrephomene</taxon>
    </lineage>
</organism>
<dbReference type="EMBL" id="BMAR01000023">
    <property type="protein sequence ID" value="GFR48304.1"/>
    <property type="molecule type" value="Genomic_DNA"/>
</dbReference>